<evidence type="ECO:0008006" key="4">
    <source>
        <dbReference type="Google" id="ProtNLM"/>
    </source>
</evidence>
<dbReference type="AlphaFoldDB" id="A0A401Z4R0"/>
<accession>A0A401Z4R0</accession>
<gene>
    <name evidence="2" type="ORF">EHYA_09615</name>
</gene>
<name>A0A401Z4R0_9ACTN</name>
<evidence type="ECO:0000313" key="3">
    <source>
        <dbReference type="Proteomes" id="UP000286931"/>
    </source>
</evidence>
<feature type="region of interest" description="Disordered" evidence="1">
    <location>
        <begin position="1"/>
        <end position="26"/>
    </location>
</feature>
<reference evidence="2 3" key="1">
    <citation type="submission" date="2018-12" db="EMBL/GenBank/DDBJ databases">
        <title>Draft genome sequence of Embleya hyalina NBRC 13850T.</title>
        <authorList>
            <person name="Komaki H."/>
            <person name="Hosoyama A."/>
            <person name="Kimura A."/>
            <person name="Ichikawa N."/>
            <person name="Tamura T."/>
        </authorList>
    </citation>
    <scope>NUCLEOTIDE SEQUENCE [LARGE SCALE GENOMIC DNA]</scope>
    <source>
        <strain evidence="2 3">NBRC 13850</strain>
    </source>
</reference>
<organism evidence="2 3">
    <name type="scientific">Embleya hyalina</name>
    <dbReference type="NCBI Taxonomy" id="516124"/>
    <lineage>
        <taxon>Bacteria</taxon>
        <taxon>Bacillati</taxon>
        <taxon>Actinomycetota</taxon>
        <taxon>Actinomycetes</taxon>
        <taxon>Kitasatosporales</taxon>
        <taxon>Streptomycetaceae</taxon>
        <taxon>Embleya</taxon>
    </lineage>
</organism>
<dbReference type="SUPFAM" id="SSF52058">
    <property type="entry name" value="L domain-like"/>
    <property type="match status" value="1"/>
</dbReference>
<dbReference type="EMBL" id="BIFH01000053">
    <property type="protein sequence ID" value="GCE01841.1"/>
    <property type="molecule type" value="Genomic_DNA"/>
</dbReference>
<dbReference type="Proteomes" id="UP000286931">
    <property type="component" value="Unassembled WGS sequence"/>
</dbReference>
<evidence type="ECO:0000313" key="2">
    <source>
        <dbReference type="EMBL" id="GCE01841.1"/>
    </source>
</evidence>
<dbReference type="Gene3D" id="3.80.10.10">
    <property type="entry name" value="Ribonuclease Inhibitor"/>
    <property type="match status" value="1"/>
</dbReference>
<evidence type="ECO:0000256" key="1">
    <source>
        <dbReference type="SAM" id="MobiDB-lite"/>
    </source>
</evidence>
<feature type="region of interest" description="Disordered" evidence="1">
    <location>
        <begin position="249"/>
        <end position="276"/>
    </location>
</feature>
<comment type="caution">
    <text evidence="2">The sequence shown here is derived from an EMBL/GenBank/DDBJ whole genome shotgun (WGS) entry which is preliminary data.</text>
</comment>
<sequence length="276" mass="30464">MSEDSKPQVFPNRWADATGPGDRGPARERCGCIEYASRTQSPTRFHPERQDTTAPGWIRLLELIEEAAADGREVFKPLVELTAEQRRQVVTLPATIAELTSVKHLVLYGSNLVRIPPEIGAMTSLEEFTPYTSYRLHWFPYEITRCLNLRRSTVSSRAVYGNYKQRPPFPPLRAAATDDRAADLDDVDPGVWGATAIRTCSVCDERVHGANLRQVWISLWTSGADVLPLLVNACSTACVDALPAPTEGYVPTPHTGGPDIGQPPASFSPPRLKRSE</sequence>
<dbReference type="RefSeq" id="WP_246127346.1">
    <property type="nucleotide sequence ID" value="NZ_BIFH01000053.1"/>
</dbReference>
<keyword evidence="3" id="KW-1185">Reference proteome</keyword>
<protein>
    <recommendedName>
        <fullName evidence="4">Leucine-rich repeat domain-containing protein</fullName>
    </recommendedName>
</protein>
<dbReference type="InterPro" id="IPR032675">
    <property type="entry name" value="LRR_dom_sf"/>
</dbReference>
<proteinExistence type="predicted"/>